<protein>
    <submittedName>
        <fullName evidence="3">Uncharacterized protein</fullName>
    </submittedName>
</protein>
<sequence length="101" mass="10756">MKNILALSLSIAVVYIVSSENGTAFARASTVLAPAYQPDSPAPDYISPSNSAESPAPENDPSAESTWPFLVPLKYFHVTHYGAVADDGRTDSSYMTWSAGD</sequence>
<feature type="chain" id="PRO_5042993000" evidence="2">
    <location>
        <begin position="20"/>
        <end position="101"/>
    </location>
</feature>
<dbReference type="EMBL" id="JAYKXN010000003">
    <property type="protein sequence ID" value="KAK7303751.1"/>
    <property type="molecule type" value="Genomic_DNA"/>
</dbReference>
<gene>
    <name evidence="3" type="ORF">RJT34_14665</name>
</gene>
<evidence type="ECO:0000313" key="4">
    <source>
        <dbReference type="Proteomes" id="UP001359559"/>
    </source>
</evidence>
<keyword evidence="2" id="KW-0732">Signal</keyword>
<feature type="region of interest" description="Disordered" evidence="1">
    <location>
        <begin position="37"/>
        <end position="64"/>
    </location>
</feature>
<comment type="caution">
    <text evidence="3">The sequence shown here is derived from an EMBL/GenBank/DDBJ whole genome shotgun (WGS) entry which is preliminary data.</text>
</comment>
<feature type="compositionally biased region" description="Low complexity" evidence="1">
    <location>
        <begin position="47"/>
        <end position="59"/>
    </location>
</feature>
<name>A0AAN9JTJ1_CLITE</name>
<dbReference type="AlphaFoldDB" id="A0AAN9JTJ1"/>
<organism evidence="3 4">
    <name type="scientific">Clitoria ternatea</name>
    <name type="common">Butterfly pea</name>
    <dbReference type="NCBI Taxonomy" id="43366"/>
    <lineage>
        <taxon>Eukaryota</taxon>
        <taxon>Viridiplantae</taxon>
        <taxon>Streptophyta</taxon>
        <taxon>Embryophyta</taxon>
        <taxon>Tracheophyta</taxon>
        <taxon>Spermatophyta</taxon>
        <taxon>Magnoliopsida</taxon>
        <taxon>eudicotyledons</taxon>
        <taxon>Gunneridae</taxon>
        <taxon>Pentapetalae</taxon>
        <taxon>rosids</taxon>
        <taxon>fabids</taxon>
        <taxon>Fabales</taxon>
        <taxon>Fabaceae</taxon>
        <taxon>Papilionoideae</taxon>
        <taxon>50 kb inversion clade</taxon>
        <taxon>NPAAA clade</taxon>
        <taxon>indigoferoid/millettioid clade</taxon>
        <taxon>Phaseoleae</taxon>
        <taxon>Clitoria</taxon>
    </lineage>
</organism>
<keyword evidence="4" id="KW-1185">Reference proteome</keyword>
<reference evidence="3 4" key="1">
    <citation type="submission" date="2024-01" db="EMBL/GenBank/DDBJ databases">
        <title>The genomes of 5 underutilized Papilionoideae crops provide insights into root nodulation and disease resistance.</title>
        <authorList>
            <person name="Yuan L."/>
        </authorList>
    </citation>
    <scope>NUCLEOTIDE SEQUENCE [LARGE SCALE GENOMIC DNA]</scope>
    <source>
        <strain evidence="3">LY-2023</strain>
        <tissue evidence="3">Leaf</tissue>
    </source>
</reference>
<dbReference type="Proteomes" id="UP001359559">
    <property type="component" value="Unassembled WGS sequence"/>
</dbReference>
<evidence type="ECO:0000256" key="1">
    <source>
        <dbReference type="SAM" id="MobiDB-lite"/>
    </source>
</evidence>
<accession>A0AAN9JTJ1</accession>
<proteinExistence type="predicted"/>
<evidence type="ECO:0000313" key="3">
    <source>
        <dbReference type="EMBL" id="KAK7303751.1"/>
    </source>
</evidence>
<feature type="signal peptide" evidence="2">
    <location>
        <begin position="1"/>
        <end position="19"/>
    </location>
</feature>
<evidence type="ECO:0000256" key="2">
    <source>
        <dbReference type="SAM" id="SignalP"/>
    </source>
</evidence>